<keyword evidence="2" id="KW-1185">Reference proteome</keyword>
<sequence length="60" mass="6484">MPPWLTQAKAAELFGSTRVAIANLVSDIFKSEGLADLVVGSIMEHTTIHGAVEFRTKAEK</sequence>
<protein>
    <submittedName>
        <fullName evidence="1">Uncharacterized protein</fullName>
    </submittedName>
</protein>
<proteinExistence type="predicted"/>
<organism evidence="1 2">
    <name type="scientific">Halioxenophilus aromaticivorans</name>
    <dbReference type="NCBI Taxonomy" id="1306992"/>
    <lineage>
        <taxon>Bacteria</taxon>
        <taxon>Pseudomonadati</taxon>
        <taxon>Pseudomonadota</taxon>
        <taxon>Gammaproteobacteria</taxon>
        <taxon>Alteromonadales</taxon>
        <taxon>Alteromonadaceae</taxon>
        <taxon>Halioxenophilus</taxon>
    </lineage>
</organism>
<accession>A0AAV3TZ08</accession>
<gene>
    <name evidence="1" type="ORF">GCM10025791_11400</name>
</gene>
<dbReference type="Proteomes" id="UP001409585">
    <property type="component" value="Unassembled WGS sequence"/>
</dbReference>
<dbReference type="AlphaFoldDB" id="A0AAV3TZ08"/>
<dbReference type="EMBL" id="BAABLX010000007">
    <property type="protein sequence ID" value="GAA4935587.1"/>
    <property type="molecule type" value="Genomic_DNA"/>
</dbReference>
<evidence type="ECO:0000313" key="2">
    <source>
        <dbReference type="Proteomes" id="UP001409585"/>
    </source>
</evidence>
<comment type="caution">
    <text evidence="1">The sequence shown here is derived from an EMBL/GenBank/DDBJ whole genome shotgun (WGS) entry which is preliminary data.</text>
</comment>
<evidence type="ECO:0000313" key="1">
    <source>
        <dbReference type="EMBL" id="GAA4935587.1"/>
    </source>
</evidence>
<name>A0AAV3TZ08_9ALTE</name>
<reference evidence="2" key="1">
    <citation type="journal article" date="2019" name="Int. J. Syst. Evol. Microbiol.">
        <title>The Global Catalogue of Microorganisms (GCM) 10K type strain sequencing project: providing services to taxonomists for standard genome sequencing and annotation.</title>
        <authorList>
            <consortium name="The Broad Institute Genomics Platform"/>
            <consortium name="The Broad Institute Genome Sequencing Center for Infectious Disease"/>
            <person name="Wu L."/>
            <person name="Ma J."/>
        </authorList>
    </citation>
    <scope>NUCLEOTIDE SEQUENCE [LARGE SCALE GENOMIC DNA]</scope>
    <source>
        <strain evidence="2">JCM 19134</strain>
    </source>
</reference>